<dbReference type="PROSITE" id="PS50835">
    <property type="entry name" value="IG_LIKE"/>
    <property type="match status" value="2"/>
</dbReference>
<dbReference type="PANTHER" id="PTHR13771">
    <property type="entry name" value="INTERCELLULAR ADHESION MOLECULE"/>
    <property type="match status" value="1"/>
</dbReference>
<dbReference type="Gene3D" id="2.60.40.10">
    <property type="entry name" value="Immunoglobulins"/>
    <property type="match status" value="3"/>
</dbReference>
<dbReference type="InterPro" id="IPR003598">
    <property type="entry name" value="Ig_sub2"/>
</dbReference>
<dbReference type="InterPro" id="IPR036179">
    <property type="entry name" value="Ig-like_dom_sf"/>
</dbReference>
<feature type="domain" description="Ig-like" evidence="2">
    <location>
        <begin position="115"/>
        <end position="213"/>
    </location>
</feature>
<dbReference type="SMART" id="SM00409">
    <property type="entry name" value="IG"/>
    <property type="match status" value="2"/>
</dbReference>
<dbReference type="InterPro" id="IPR003597">
    <property type="entry name" value="Ig_C1-set"/>
</dbReference>
<accession>A0A9D3T3Z8</accession>
<protein>
    <recommendedName>
        <fullName evidence="2">Ig-like domain-containing protein</fullName>
    </recommendedName>
</protein>
<keyword evidence="4" id="KW-1185">Reference proteome</keyword>
<evidence type="ECO:0000256" key="1">
    <source>
        <dbReference type="SAM" id="SignalP"/>
    </source>
</evidence>
<dbReference type="PANTHER" id="PTHR13771:SF9">
    <property type="entry name" value="INTERCELLULAR ADHESION MOLECULE 5"/>
    <property type="match status" value="1"/>
</dbReference>
<dbReference type="OrthoDB" id="5843397at2759"/>
<dbReference type="AlphaFoldDB" id="A0A9D3T3Z8"/>
<keyword evidence="1" id="KW-0732">Signal</keyword>
<organism evidence="3 4">
    <name type="scientific">Megalops atlanticus</name>
    <name type="common">Tarpon</name>
    <name type="synonym">Clupea gigantea</name>
    <dbReference type="NCBI Taxonomy" id="7932"/>
    <lineage>
        <taxon>Eukaryota</taxon>
        <taxon>Metazoa</taxon>
        <taxon>Chordata</taxon>
        <taxon>Craniata</taxon>
        <taxon>Vertebrata</taxon>
        <taxon>Euteleostomi</taxon>
        <taxon>Actinopterygii</taxon>
        <taxon>Neopterygii</taxon>
        <taxon>Teleostei</taxon>
        <taxon>Elopiformes</taxon>
        <taxon>Megalopidae</taxon>
        <taxon>Megalops</taxon>
    </lineage>
</organism>
<comment type="caution">
    <text evidence="3">The sequence shown here is derived from an EMBL/GenBank/DDBJ whole genome shotgun (WGS) entry which is preliminary data.</text>
</comment>
<evidence type="ECO:0000259" key="2">
    <source>
        <dbReference type="PROSITE" id="PS50835"/>
    </source>
</evidence>
<dbReference type="InterPro" id="IPR003599">
    <property type="entry name" value="Ig_sub"/>
</dbReference>
<dbReference type="InterPro" id="IPR013783">
    <property type="entry name" value="Ig-like_fold"/>
</dbReference>
<feature type="domain" description="Ig-like" evidence="2">
    <location>
        <begin position="225"/>
        <end position="300"/>
    </location>
</feature>
<dbReference type="SUPFAM" id="SSF48726">
    <property type="entry name" value="Immunoglobulin"/>
    <property type="match status" value="3"/>
</dbReference>
<evidence type="ECO:0000313" key="3">
    <source>
        <dbReference type="EMBL" id="KAG7460326.1"/>
    </source>
</evidence>
<dbReference type="GO" id="GO:0007155">
    <property type="term" value="P:cell adhesion"/>
    <property type="evidence" value="ECO:0007669"/>
    <property type="project" value="InterPro"/>
</dbReference>
<dbReference type="GO" id="GO:0005178">
    <property type="term" value="F:integrin binding"/>
    <property type="evidence" value="ECO:0007669"/>
    <property type="project" value="InterPro"/>
</dbReference>
<dbReference type="Pfam" id="PF07654">
    <property type="entry name" value="C1-set"/>
    <property type="match status" value="1"/>
</dbReference>
<sequence length="354" mass="38559">MEGKSTGLLLTATVLLELQLFSSGMGECPVQLHPSSLLVRYGDSASANCTVSEGHLGIGWEASEGSVDMEQDVQFLTWRVENLTDWHIEPKCFGNFMNDIGQCLEALQVTLYKTPDSVSIRSVDHTGPMVEGRQYQLQCEVQNIAPVQNLTVKWYRGESLENETTFNSNTKTPMTVSSTLTITPSRDDNGAQYSCVAELELGPEGPQPPPEVASKPLKITVHYKPSITKCANQEELKEGDFLGALLFIAEGNPAPRVTWYRDQSEINSSTPLTRKDSGQYVLTARNSLGSSNCTLSLTVSCKGDTCNKENIHSSSIPVCLAPPAGRTGLLIIPVMNCLCICLGVFSKSSSWVEL</sequence>
<reference evidence="3" key="1">
    <citation type="submission" date="2021-01" db="EMBL/GenBank/DDBJ databases">
        <authorList>
            <person name="Zahm M."/>
            <person name="Roques C."/>
            <person name="Cabau C."/>
            <person name="Klopp C."/>
            <person name="Donnadieu C."/>
            <person name="Jouanno E."/>
            <person name="Lampietro C."/>
            <person name="Louis A."/>
            <person name="Herpin A."/>
            <person name="Echchiki A."/>
            <person name="Berthelot C."/>
            <person name="Parey E."/>
            <person name="Roest-Crollius H."/>
            <person name="Braasch I."/>
            <person name="Postlethwait J."/>
            <person name="Bobe J."/>
            <person name="Montfort J."/>
            <person name="Bouchez O."/>
            <person name="Begum T."/>
            <person name="Mejri S."/>
            <person name="Adams A."/>
            <person name="Chen W.-J."/>
            <person name="Guiguen Y."/>
        </authorList>
    </citation>
    <scope>NUCLEOTIDE SEQUENCE</scope>
    <source>
        <strain evidence="3">YG-15Mar2019-1</strain>
        <tissue evidence="3">Brain</tissue>
    </source>
</reference>
<dbReference type="Proteomes" id="UP001046870">
    <property type="component" value="Chromosome 19"/>
</dbReference>
<dbReference type="InterPro" id="IPR047012">
    <property type="entry name" value="ICAM_VCAM"/>
</dbReference>
<name>A0A9D3T3Z8_MEGAT</name>
<feature type="chain" id="PRO_5038366326" description="Ig-like domain-containing protein" evidence="1">
    <location>
        <begin position="27"/>
        <end position="354"/>
    </location>
</feature>
<dbReference type="SMART" id="SM00408">
    <property type="entry name" value="IGc2"/>
    <property type="match status" value="2"/>
</dbReference>
<evidence type="ECO:0000313" key="4">
    <source>
        <dbReference type="Proteomes" id="UP001046870"/>
    </source>
</evidence>
<dbReference type="EMBL" id="JAFDVH010000019">
    <property type="protein sequence ID" value="KAG7460326.1"/>
    <property type="molecule type" value="Genomic_DNA"/>
</dbReference>
<gene>
    <name evidence="3" type="ORF">MATL_G00220070</name>
</gene>
<feature type="signal peptide" evidence="1">
    <location>
        <begin position="1"/>
        <end position="26"/>
    </location>
</feature>
<proteinExistence type="predicted"/>
<dbReference type="InterPro" id="IPR007110">
    <property type="entry name" value="Ig-like_dom"/>
</dbReference>